<name>A0A1G7LLG4_9RHOB</name>
<keyword evidence="2" id="KW-1185">Reference proteome</keyword>
<dbReference type="OrthoDB" id="9807209at2"/>
<proteinExistence type="predicted"/>
<organism evidence="1 2">
    <name type="scientific">Salipiger thiooxidans</name>
    <dbReference type="NCBI Taxonomy" id="282683"/>
    <lineage>
        <taxon>Bacteria</taxon>
        <taxon>Pseudomonadati</taxon>
        <taxon>Pseudomonadota</taxon>
        <taxon>Alphaproteobacteria</taxon>
        <taxon>Rhodobacterales</taxon>
        <taxon>Roseobacteraceae</taxon>
        <taxon>Salipiger</taxon>
    </lineage>
</organism>
<gene>
    <name evidence="1" type="ORF">SAMN04488105_1252</name>
</gene>
<protein>
    <submittedName>
        <fullName evidence="1">Glycosyl transferases group 1</fullName>
    </submittedName>
</protein>
<dbReference type="Proteomes" id="UP000198994">
    <property type="component" value="Unassembled WGS sequence"/>
</dbReference>
<sequence length="411" mass="45454">MNMPLTARALPDLAQAPRVLLLAKVHPYPPATAGDAVYSRGIIESLSRTTRLTVLCADSGADRSIRPDIDWHITGPQRGGRVGSVLSRWPLISWKGATRDYLAELDRLLEQKWDAIILDNLGLAHALPRAERYRTAHPGTRLVYISHEYEYPTRAAKYDSYGMSLPKRLLAGRDLAKVRRSEEALLRRCDIVTVINTADLAPFRKIAPERKYLPLLPGYEGQMVSERRIDAEVPRRVLVLGGRRSEQKRQILLDWMAAAHDKLHAEGIEMVVAGDMDEGLRSHLRKSYPHAQVLGFVDDLEALFASARMGIIADTTGGGFKLRLLTQVFQRLPIVGLKGAISGLPTPEGEGYLGADSLKQLVSLVCEVIDDTDRLNALHEKVFSDSAVAFSWEARAEALTRTLAGDAGELS</sequence>
<dbReference type="SUPFAM" id="SSF53756">
    <property type="entry name" value="UDP-Glycosyltransferase/glycogen phosphorylase"/>
    <property type="match status" value="1"/>
</dbReference>
<evidence type="ECO:0000313" key="1">
    <source>
        <dbReference type="EMBL" id="SDF50253.1"/>
    </source>
</evidence>
<dbReference type="EMBL" id="FNAV01000025">
    <property type="protein sequence ID" value="SDF50253.1"/>
    <property type="molecule type" value="Genomic_DNA"/>
</dbReference>
<reference evidence="2" key="1">
    <citation type="submission" date="2016-10" db="EMBL/GenBank/DDBJ databases">
        <authorList>
            <person name="Varghese N."/>
            <person name="Submissions S."/>
        </authorList>
    </citation>
    <scope>NUCLEOTIDE SEQUENCE [LARGE SCALE GENOMIC DNA]</scope>
    <source>
        <strain evidence="2">DSM 10146</strain>
    </source>
</reference>
<dbReference type="STRING" id="282683.SAMN04488105_1252"/>
<dbReference type="RefSeq" id="WP_089963713.1">
    <property type="nucleotide sequence ID" value="NZ_FNAV01000025.1"/>
</dbReference>
<evidence type="ECO:0000313" key="2">
    <source>
        <dbReference type="Proteomes" id="UP000198994"/>
    </source>
</evidence>
<accession>A0A1G7LLG4</accession>
<keyword evidence="1" id="KW-0808">Transferase</keyword>
<dbReference type="GO" id="GO:0016740">
    <property type="term" value="F:transferase activity"/>
    <property type="evidence" value="ECO:0007669"/>
    <property type="project" value="UniProtKB-KW"/>
</dbReference>
<dbReference type="Pfam" id="PF13692">
    <property type="entry name" value="Glyco_trans_1_4"/>
    <property type="match status" value="1"/>
</dbReference>
<dbReference type="AlphaFoldDB" id="A0A1G7LLG4"/>